<evidence type="ECO:0000313" key="1">
    <source>
        <dbReference type="EMBL" id="PWY99045.1"/>
    </source>
</evidence>
<organism evidence="1 2">
    <name type="scientific">Testicularia cyperi</name>
    <dbReference type="NCBI Taxonomy" id="1882483"/>
    <lineage>
        <taxon>Eukaryota</taxon>
        <taxon>Fungi</taxon>
        <taxon>Dikarya</taxon>
        <taxon>Basidiomycota</taxon>
        <taxon>Ustilaginomycotina</taxon>
        <taxon>Ustilaginomycetes</taxon>
        <taxon>Ustilaginales</taxon>
        <taxon>Anthracoideaceae</taxon>
        <taxon>Testicularia</taxon>
    </lineage>
</organism>
<gene>
    <name evidence="1" type="ORF">BCV70DRAFT_123125</name>
</gene>
<evidence type="ECO:0000313" key="2">
    <source>
        <dbReference type="Proteomes" id="UP000246740"/>
    </source>
</evidence>
<accession>A0A317XL54</accession>
<dbReference type="Proteomes" id="UP000246740">
    <property type="component" value="Unassembled WGS sequence"/>
</dbReference>
<dbReference type="InParanoid" id="A0A317XL54"/>
<reference evidence="1 2" key="1">
    <citation type="journal article" date="2018" name="Mol. Biol. Evol.">
        <title>Broad Genomic Sampling Reveals a Smut Pathogenic Ancestry of the Fungal Clade Ustilaginomycotina.</title>
        <authorList>
            <person name="Kijpornyongpan T."/>
            <person name="Mondo S.J."/>
            <person name="Barry K."/>
            <person name="Sandor L."/>
            <person name="Lee J."/>
            <person name="Lipzen A."/>
            <person name="Pangilinan J."/>
            <person name="LaButti K."/>
            <person name="Hainaut M."/>
            <person name="Henrissat B."/>
            <person name="Grigoriev I.V."/>
            <person name="Spatafora J.W."/>
            <person name="Aime M.C."/>
        </authorList>
    </citation>
    <scope>NUCLEOTIDE SEQUENCE [LARGE SCALE GENOMIC DNA]</scope>
    <source>
        <strain evidence="1 2">MCA 3645</strain>
    </source>
</reference>
<dbReference type="AlphaFoldDB" id="A0A317XL54"/>
<sequence>MCPSLTLDEEGAPDNGEAGRRQLFDLENNLVNQNKSRCPDSNLACCMLQRPLQTRPRVGLATIVVVRCDWSKGYFRRVEPHIRVQSRRRIRPGELRGTLLAWRQGMKTQVGLLVQQRRLSTSVVGSTIGAPWSTGGATKSQTTHTHVLHRLLVRPISSN</sequence>
<proteinExistence type="predicted"/>
<dbReference type="EMBL" id="KZ819196">
    <property type="protein sequence ID" value="PWY99045.1"/>
    <property type="molecule type" value="Genomic_DNA"/>
</dbReference>
<keyword evidence="2" id="KW-1185">Reference proteome</keyword>
<protein>
    <submittedName>
        <fullName evidence="1">Uncharacterized protein</fullName>
    </submittedName>
</protein>
<name>A0A317XL54_9BASI</name>